<evidence type="ECO:0000313" key="2">
    <source>
        <dbReference type="Proteomes" id="UP000199659"/>
    </source>
</evidence>
<name>A0A1I6I6R7_9FIRM</name>
<organism evidence="1 2">
    <name type="scientific">Anaeromicropila populeti</name>
    <dbReference type="NCBI Taxonomy" id="37658"/>
    <lineage>
        <taxon>Bacteria</taxon>
        <taxon>Bacillati</taxon>
        <taxon>Bacillota</taxon>
        <taxon>Clostridia</taxon>
        <taxon>Lachnospirales</taxon>
        <taxon>Lachnospiraceae</taxon>
        <taxon>Anaeromicropila</taxon>
    </lineage>
</organism>
<accession>A0A1I6I6R7</accession>
<evidence type="ECO:0008006" key="3">
    <source>
        <dbReference type="Google" id="ProtNLM"/>
    </source>
</evidence>
<dbReference type="Gene3D" id="2.60.120.380">
    <property type="match status" value="1"/>
</dbReference>
<sequence length="386" mass="42639">MKKQLVIFLFGLLCIFFPSLKLQAEVTETGIPYEETFLLLTESGEEVHIIEPNCLENLEDVKAEITGISIPSQWTRDVIIPIHIKQEAFAFFTLSDAAGAETLSFEVYKDVSCTSIISRVNDGIEFKEETVCYVKIGAELLQKGEDTIFLFSVTCFQPNASTLVNGVKQSCVSLDGEKTSYYEIKVNKTSQIILDFSGKEIKAEAALCNSGKKALTNTVCITDSNFKAVYTVEKGTYFIRVKSANLVYIVQPTIKAITSSAGTTKSKAKKVVVNGAAKTGVFLATDRTIKSYWFKFYNPKKQSIFLYAASYFSTDTLSMSVYRANGDCYGTKELLAGINLANGTQIADLDGNGKVLPLAKGTYYIKVTKNVKKMCGYFRLKVSTKN</sequence>
<gene>
    <name evidence="1" type="ORF">SAMN05661086_00486</name>
</gene>
<protein>
    <recommendedName>
        <fullName evidence="3">Pre-peptidase C-terminal domain-containing protein</fullName>
    </recommendedName>
</protein>
<dbReference type="Proteomes" id="UP000199659">
    <property type="component" value="Unassembled WGS sequence"/>
</dbReference>
<dbReference type="EMBL" id="FOYZ01000002">
    <property type="protein sequence ID" value="SFR62422.1"/>
    <property type="molecule type" value="Genomic_DNA"/>
</dbReference>
<proteinExistence type="predicted"/>
<keyword evidence="2" id="KW-1185">Reference proteome</keyword>
<evidence type="ECO:0000313" key="1">
    <source>
        <dbReference type="EMBL" id="SFR62422.1"/>
    </source>
</evidence>
<dbReference type="AlphaFoldDB" id="A0A1I6I6R7"/>
<dbReference type="OrthoDB" id="2049816at2"/>
<dbReference type="RefSeq" id="WP_092559113.1">
    <property type="nucleotide sequence ID" value="NZ_FOYZ01000002.1"/>
</dbReference>
<reference evidence="1 2" key="1">
    <citation type="submission" date="2016-10" db="EMBL/GenBank/DDBJ databases">
        <authorList>
            <person name="de Groot N.N."/>
        </authorList>
    </citation>
    <scope>NUCLEOTIDE SEQUENCE [LARGE SCALE GENOMIC DNA]</scope>
    <source>
        <strain evidence="1 2">743A</strain>
    </source>
</reference>